<accession>A0A835DZ30</accession>
<dbReference type="EMBL" id="JACEFO010002685">
    <property type="protein sequence ID" value="KAF8651309.1"/>
    <property type="molecule type" value="Genomic_DNA"/>
</dbReference>
<protein>
    <submittedName>
        <fullName evidence="2">Uncharacterized protein</fullName>
    </submittedName>
</protein>
<evidence type="ECO:0000313" key="3">
    <source>
        <dbReference type="Proteomes" id="UP000636709"/>
    </source>
</evidence>
<dbReference type="AlphaFoldDB" id="A0A835DZ30"/>
<sequence length="357" mass="39096">MGYPSPSRTGDRPTESSSSPATPHADTQFESDHLLLCRAPLIPHGFSEIESSTRTPTIKLAGDRTVSMDRRLMNVSGSPGFGAYDAGDEGGGENVRMNHDGQVALVRARVQAASELHKLLHCTHVAHGRPYTFGGLGTSTDGWTIEGVGEETLNGEAVSGARTGTNARRPLDDMLLVPRLLVGRCYWRRSRPGSLRCSTSMVQMRSEETEDSATIDAGMSCLVTQRGGSSILNVGSVVLLLLRSRSTSSRPLLESHSPAPRIPRRRSFRRRCCRLVAGPTAEDAEQVVRLAEFEHEEQRHCCSEDVKQASRGVELERLQCCTPSSGRRPLLSFREDIVTSWNARSLVTMTMPSREQP</sequence>
<comment type="caution">
    <text evidence="2">The sequence shown here is derived from an EMBL/GenBank/DDBJ whole genome shotgun (WGS) entry which is preliminary data.</text>
</comment>
<dbReference type="Proteomes" id="UP000636709">
    <property type="component" value="Unassembled WGS sequence"/>
</dbReference>
<keyword evidence="3" id="KW-1185">Reference proteome</keyword>
<feature type="region of interest" description="Disordered" evidence="1">
    <location>
        <begin position="1"/>
        <end position="28"/>
    </location>
</feature>
<evidence type="ECO:0000313" key="2">
    <source>
        <dbReference type="EMBL" id="KAF8651309.1"/>
    </source>
</evidence>
<proteinExistence type="predicted"/>
<evidence type="ECO:0000256" key="1">
    <source>
        <dbReference type="SAM" id="MobiDB-lite"/>
    </source>
</evidence>
<organism evidence="2 3">
    <name type="scientific">Digitaria exilis</name>
    <dbReference type="NCBI Taxonomy" id="1010633"/>
    <lineage>
        <taxon>Eukaryota</taxon>
        <taxon>Viridiplantae</taxon>
        <taxon>Streptophyta</taxon>
        <taxon>Embryophyta</taxon>
        <taxon>Tracheophyta</taxon>
        <taxon>Spermatophyta</taxon>
        <taxon>Magnoliopsida</taxon>
        <taxon>Liliopsida</taxon>
        <taxon>Poales</taxon>
        <taxon>Poaceae</taxon>
        <taxon>PACMAD clade</taxon>
        <taxon>Panicoideae</taxon>
        <taxon>Panicodae</taxon>
        <taxon>Paniceae</taxon>
        <taxon>Anthephorinae</taxon>
        <taxon>Digitaria</taxon>
    </lineage>
</organism>
<reference evidence="2" key="1">
    <citation type="submission" date="2020-07" db="EMBL/GenBank/DDBJ databases">
        <title>Genome sequence and genetic diversity analysis of an under-domesticated orphan crop, white fonio (Digitaria exilis).</title>
        <authorList>
            <person name="Bennetzen J.L."/>
            <person name="Chen S."/>
            <person name="Ma X."/>
            <person name="Wang X."/>
            <person name="Yssel A.E.J."/>
            <person name="Chaluvadi S.R."/>
            <person name="Johnson M."/>
            <person name="Gangashetty P."/>
            <person name="Hamidou F."/>
            <person name="Sanogo M.D."/>
            <person name="Zwaenepoel A."/>
            <person name="Wallace J."/>
            <person name="Van De Peer Y."/>
            <person name="Van Deynze A."/>
        </authorList>
    </citation>
    <scope>NUCLEOTIDE SEQUENCE</scope>
    <source>
        <tissue evidence="2">Leaves</tissue>
    </source>
</reference>
<name>A0A835DZ30_9POAL</name>
<gene>
    <name evidence="2" type="ORF">HU200_063564</name>
</gene>